<keyword evidence="3" id="KW-1003">Cell membrane</keyword>
<keyword evidence="10" id="KW-1185">Reference proteome</keyword>
<dbReference type="RefSeq" id="WP_344920435.1">
    <property type="nucleotide sequence ID" value="NZ_BAABAQ010000009.1"/>
</dbReference>
<dbReference type="Proteomes" id="UP001501251">
    <property type="component" value="Unassembled WGS sequence"/>
</dbReference>
<feature type="transmembrane region" description="Helical" evidence="7">
    <location>
        <begin position="70"/>
        <end position="88"/>
    </location>
</feature>
<gene>
    <name evidence="9" type="ORF">GCM10022252_49710</name>
</gene>
<keyword evidence="5 7" id="KW-1133">Transmembrane helix</keyword>
<dbReference type="InterPro" id="IPR023090">
    <property type="entry name" value="UPF0702_alpha/beta_dom_sf"/>
</dbReference>
<evidence type="ECO:0000256" key="6">
    <source>
        <dbReference type="ARBA" id="ARBA00023136"/>
    </source>
</evidence>
<keyword evidence="4 7" id="KW-0812">Transmembrane</keyword>
<comment type="similarity">
    <text evidence="2">Belongs to the UPF0702 family.</text>
</comment>
<reference evidence="10" key="1">
    <citation type="journal article" date="2019" name="Int. J. Syst. Evol. Microbiol.">
        <title>The Global Catalogue of Microorganisms (GCM) 10K type strain sequencing project: providing services to taxonomists for standard genome sequencing and annotation.</title>
        <authorList>
            <consortium name="The Broad Institute Genomics Platform"/>
            <consortium name="The Broad Institute Genome Sequencing Center for Infectious Disease"/>
            <person name="Wu L."/>
            <person name="Ma J."/>
        </authorList>
    </citation>
    <scope>NUCLEOTIDE SEQUENCE [LARGE SCALE GENOMIC DNA]</scope>
    <source>
        <strain evidence="10">JCM 17388</strain>
    </source>
</reference>
<comment type="subcellular location">
    <subcellularLocation>
        <location evidence="1">Cell membrane</location>
        <topology evidence="1">Multi-pass membrane protein</topology>
    </subcellularLocation>
</comment>
<feature type="transmembrane region" description="Helical" evidence="7">
    <location>
        <begin position="15"/>
        <end position="35"/>
    </location>
</feature>
<dbReference type="PANTHER" id="PTHR34582">
    <property type="entry name" value="UPF0702 TRANSMEMBRANE PROTEIN YCAP"/>
    <property type="match status" value="1"/>
</dbReference>
<dbReference type="PANTHER" id="PTHR34582:SF6">
    <property type="entry name" value="UPF0702 TRANSMEMBRANE PROTEIN YCAP"/>
    <property type="match status" value="1"/>
</dbReference>
<evidence type="ECO:0000256" key="3">
    <source>
        <dbReference type="ARBA" id="ARBA00022475"/>
    </source>
</evidence>
<organism evidence="9 10">
    <name type="scientific">Streptosporangium oxazolinicum</name>
    <dbReference type="NCBI Taxonomy" id="909287"/>
    <lineage>
        <taxon>Bacteria</taxon>
        <taxon>Bacillati</taxon>
        <taxon>Actinomycetota</taxon>
        <taxon>Actinomycetes</taxon>
        <taxon>Streptosporangiales</taxon>
        <taxon>Streptosporangiaceae</taxon>
        <taxon>Streptosporangium</taxon>
    </lineage>
</organism>
<dbReference type="Gene3D" id="3.30.240.20">
    <property type="entry name" value="bsu07140 like domains"/>
    <property type="match status" value="1"/>
</dbReference>
<sequence>MNGFGDALIGDWHRAAYAAVKALALFLTAVVAFRLTERRTMAEFAPFDWVAAVAVGAIVGRTATASDASWLTGAAALLALLAAHAAITRLRFLPVVGRLVDPPIRILIRDGHVNRRDLRRCGLTEADLDSVLHQHGYHGPAGIHLAIFEAKGAVSILPYPPGATGGTGPRPHGRPRG</sequence>
<evidence type="ECO:0000256" key="2">
    <source>
        <dbReference type="ARBA" id="ARBA00006448"/>
    </source>
</evidence>
<evidence type="ECO:0000256" key="4">
    <source>
        <dbReference type="ARBA" id="ARBA00022692"/>
    </source>
</evidence>
<name>A0ABP8B5N8_9ACTN</name>
<comment type="caution">
    <text evidence="9">The sequence shown here is derived from an EMBL/GenBank/DDBJ whole genome shotgun (WGS) entry which is preliminary data.</text>
</comment>
<evidence type="ECO:0000256" key="5">
    <source>
        <dbReference type="ARBA" id="ARBA00022989"/>
    </source>
</evidence>
<feature type="domain" description="YetF C-terminal" evidence="8">
    <location>
        <begin position="97"/>
        <end position="158"/>
    </location>
</feature>
<evidence type="ECO:0000256" key="1">
    <source>
        <dbReference type="ARBA" id="ARBA00004651"/>
    </source>
</evidence>
<accession>A0ABP8B5N8</accession>
<evidence type="ECO:0000313" key="9">
    <source>
        <dbReference type="EMBL" id="GAA4198749.1"/>
    </source>
</evidence>
<protein>
    <submittedName>
        <fullName evidence="9">DUF421 domain-containing protein</fullName>
    </submittedName>
</protein>
<evidence type="ECO:0000259" key="8">
    <source>
        <dbReference type="Pfam" id="PF04239"/>
    </source>
</evidence>
<evidence type="ECO:0000313" key="10">
    <source>
        <dbReference type="Proteomes" id="UP001501251"/>
    </source>
</evidence>
<proteinExistence type="inferred from homology"/>
<keyword evidence="6 7" id="KW-0472">Membrane</keyword>
<evidence type="ECO:0000256" key="7">
    <source>
        <dbReference type="SAM" id="Phobius"/>
    </source>
</evidence>
<dbReference type="Pfam" id="PF04239">
    <property type="entry name" value="DUF421"/>
    <property type="match status" value="1"/>
</dbReference>
<dbReference type="InterPro" id="IPR007353">
    <property type="entry name" value="DUF421"/>
</dbReference>
<dbReference type="EMBL" id="BAABAQ010000009">
    <property type="protein sequence ID" value="GAA4198749.1"/>
    <property type="molecule type" value="Genomic_DNA"/>
</dbReference>